<dbReference type="AlphaFoldDB" id="A0A2P4X4R0"/>
<protein>
    <submittedName>
        <fullName evidence="2">Uncharacterized protein</fullName>
    </submittedName>
</protein>
<evidence type="ECO:0000256" key="1">
    <source>
        <dbReference type="SAM" id="MobiDB-lite"/>
    </source>
</evidence>
<organism evidence="2 3">
    <name type="scientific">Phytophthora palmivora</name>
    <dbReference type="NCBI Taxonomy" id="4796"/>
    <lineage>
        <taxon>Eukaryota</taxon>
        <taxon>Sar</taxon>
        <taxon>Stramenopiles</taxon>
        <taxon>Oomycota</taxon>
        <taxon>Peronosporomycetes</taxon>
        <taxon>Peronosporales</taxon>
        <taxon>Peronosporaceae</taxon>
        <taxon>Phytophthora</taxon>
    </lineage>
</organism>
<sequence>MAFFLTFERALKTATEVTGIVMTDEHKALNFYNAMPSTWKPDLAIWKGNKKFIPYTDVKTNIDHKVLDDYAKRKYEIKKGSSESPATASETALLVIANLPQRPKRLRTGTVKEGTVQPANVAIIDRKPRDNHNPFPAKQQRTQRPDGRRRPPSRGENGLNSPDI</sequence>
<dbReference type="Proteomes" id="UP000237271">
    <property type="component" value="Unassembled WGS sequence"/>
</dbReference>
<reference evidence="2 3" key="1">
    <citation type="journal article" date="2017" name="Genome Biol. Evol.">
        <title>Phytophthora megakarya and P. palmivora, closely related causal agents of cacao black pod rot, underwent increases in genome sizes and gene numbers by different mechanisms.</title>
        <authorList>
            <person name="Ali S.S."/>
            <person name="Shao J."/>
            <person name="Lary D.J."/>
            <person name="Kronmiller B."/>
            <person name="Shen D."/>
            <person name="Strem M.D."/>
            <person name="Amoako-Attah I."/>
            <person name="Akrofi A.Y."/>
            <person name="Begoude B.A."/>
            <person name="Ten Hoopen G.M."/>
            <person name="Coulibaly K."/>
            <person name="Kebe B.I."/>
            <person name="Melnick R.L."/>
            <person name="Guiltinan M.J."/>
            <person name="Tyler B.M."/>
            <person name="Meinhardt L.W."/>
            <person name="Bailey B.A."/>
        </authorList>
    </citation>
    <scope>NUCLEOTIDE SEQUENCE [LARGE SCALE GENOMIC DNA]</scope>
    <source>
        <strain evidence="3">sbr112.9</strain>
    </source>
</reference>
<evidence type="ECO:0000313" key="2">
    <source>
        <dbReference type="EMBL" id="POM60538.1"/>
    </source>
</evidence>
<name>A0A2P4X4R0_9STRA</name>
<accession>A0A2P4X4R0</accession>
<comment type="caution">
    <text evidence="2">The sequence shown here is derived from an EMBL/GenBank/DDBJ whole genome shotgun (WGS) entry which is preliminary data.</text>
</comment>
<dbReference type="OrthoDB" id="126856at2759"/>
<dbReference type="EMBL" id="NCKW01016856">
    <property type="protein sequence ID" value="POM60538.1"/>
    <property type="molecule type" value="Genomic_DNA"/>
</dbReference>
<proteinExistence type="predicted"/>
<keyword evidence="3" id="KW-1185">Reference proteome</keyword>
<gene>
    <name evidence="2" type="ORF">PHPALM_30592</name>
</gene>
<evidence type="ECO:0000313" key="3">
    <source>
        <dbReference type="Proteomes" id="UP000237271"/>
    </source>
</evidence>
<feature type="region of interest" description="Disordered" evidence="1">
    <location>
        <begin position="105"/>
        <end position="164"/>
    </location>
</feature>